<dbReference type="Pfam" id="PF00345">
    <property type="entry name" value="PapD_N"/>
    <property type="match status" value="1"/>
</dbReference>
<dbReference type="Gene3D" id="2.60.40.10">
    <property type="entry name" value="Immunoglobulins"/>
    <property type="match status" value="1"/>
</dbReference>
<dbReference type="OrthoDB" id="511700at2"/>
<dbReference type="Proteomes" id="UP000254875">
    <property type="component" value="Unassembled WGS sequence"/>
</dbReference>
<dbReference type="PANTHER" id="PTHR30251">
    <property type="entry name" value="PILUS ASSEMBLY CHAPERONE"/>
    <property type="match status" value="1"/>
</dbReference>
<evidence type="ECO:0000256" key="1">
    <source>
        <dbReference type="SAM" id="SignalP"/>
    </source>
</evidence>
<dbReference type="GO" id="GO:0071555">
    <property type="term" value="P:cell wall organization"/>
    <property type="evidence" value="ECO:0007669"/>
    <property type="project" value="InterPro"/>
</dbReference>
<keyword evidence="4" id="KW-1185">Reference proteome</keyword>
<comment type="caution">
    <text evidence="3">The sequence shown here is derived from an EMBL/GenBank/DDBJ whole genome shotgun (WGS) entry which is preliminary data.</text>
</comment>
<dbReference type="GO" id="GO:0030288">
    <property type="term" value="C:outer membrane-bounded periplasmic space"/>
    <property type="evidence" value="ECO:0007669"/>
    <property type="project" value="InterPro"/>
</dbReference>
<dbReference type="PROSITE" id="PS51257">
    <property type="entry name" value="PROKAR_LIPOPROTEIN"/>
    <property type="match status" value="1"/>
</dbReference>
<dbReference type="PANTHER" id="PTHR30251:SF4">
    <property type="entry name" value="SLR1668 PROTEIN"/>
    <property type="match status" value="1"/>
</dbReference>
<evidence type="ECO:0000313" key="3">
    <source>
        <dbReference type="EMBL" id="RDK00561.1"/>
    </source>
</evidence>
<evidence type="ECO:0000313" key="4">
    <source>
        <dbReference type="Proteomes" id="UP000254875"/>
    </source>
</evidence>
<protein>
    <submittedName>
        <fullName evidence="3">Molecular chaperone</fullName>
    </submittedName>
</protein>
<dbReference type="InterPro" id="IPR013783">
    <property type="entry name" value="Ig-like_fold"/>
</dbReference>
<dbReference type="SUPFAM" id="SSF49354">
    <property type="entry name" value="PapD-like"/>
    <property type="match status" value="1"/>
</dbReference>
<accession>A0A370N4M5</accession>
<name>A0A370N4M5_9BURK</name>
<keyword evidence="1" id="KW-0732">Signal</keyword>
<dbReference type="AlphaFoldDB" id="A0A370N4M5"/>
<gene>
    <name evidence="3" type="ORF">DLM46_22895</name>
</gene>
<sequence length="252" mass="26377">MSMTKSLRKAARWTAGFVLATGCAASHAANFTVSPVRVELSAAHPSIALTVRNESADEPVVVQLRTVAWSQDTGDDIYAQTTDLLAAPPIFTIPAGASQVIRIGLRRPPTAEQEISYRLFLREVPPAPKPGFAGVQIALEMSLPVFIKPKSASAPVLHWQAASQPGSDGALKLIVKNDGTAHAQVANLVLSAAGNDRPVATHGQFAYILPGQSRQLTFTPSSGSTPPVAAGLHLTGYSDAGDIDSNVAPGDR</sequence>
<feature type="signal peptide" evidence="1">
    <location>
        <begin position="1"/>
        <end position="28"/>
    </location>
</feature>
<organism evidence="3 4">
    <name type="scientific">Paraburkholderia lacunae</name>
    <dbReference type="NCBI Taxonomy" id="2211104"/>
    <lineage>
        <taxon>Bacteria</taxon>
        <taxon>Pseudomonadati</taxon>
        <taxon>Pseudomonadota</taxon>
        <taxon>Betaproteobacteria</taxon>
        <taxon>Burkholderiales</taxon>
        <taxon>Burkholderiaceae</taxon>
        <taxon>Paraburkholderia</taxon>
    </lineage>
</organism>
<dbReference type="InterPro" id="IPR016147">
    <property type="entry name" value="Pili_assmbl_chaperone_N"/>
</dbReference>
<dbReference type="EMBL" id="QHKS01000015">
    <property type="protein sequence ID" value="RDK00561.1"/>
    <property type="molecule type" value="Genomic_DNA"/>
</dbReference>
<evidence type="ECO:0000259" key="2">
    <source>
        <dbReference type="Pfam" id="PF00345"/>
    </source>
</evidence>
<reference evidence="4" key="1">
    <citation type="submission" date="2018-05" db="EMBL/GenBank/DDBJ databases">
        <authorList>
            <person name="Feng T."/>
        </authorList>
    </citation>
    <scope>NUCLEOTIDE SEQUENCE [LARGE SCALE GENOMIC DNA]</scope>
    <source>
        <strain evidence="4">S27</strain>
    </source>
</reference>
<feature type="domain" description="Pili assembly chaperone N-terminal" evidence="2">
    <location>
        <begin position="31"/>
        <end position="151"/>
    </location>
</feature>
<proteinExistence type="predicted"/>
<dbReference type="InterPro" id="IPR050643">
    <property type="entry name" value="Periplasmic_pilus_chap"/>
</dbReference>
<feature type="chain" id="PRO_5016818584" evidence="1">
    <location>
        <begin position="29"/>
        <end position="252"/>
    </location>
</feature>
<dbReference type="InterPro" id="IPR008962">
    <property type="entry name" value="PapD-like_sf"/>
</dbReference>